<evidence type="ECO:0000313" key="3">
    <source>
        <dbReference type="Proteomes" id="UP000774617"/>
    </source>
</evidence>
<reference evidence="2 3" key="1">
    <citation type="journal article" date="2021" name="Nat. Commun.">
        <title>Genetic determinants of endophytism in the Arabidopsis root mycobiome.</title>
        <authorList>
            <person name="Mesny F."/>
            <person name="Miyauchi S."/>
            <person name="Thiergart T."/>
            <person name="Pickel B."/>
            <person name="Atanasova L."/>
            <person name="Karlsson M."/>
            <person name="Huettel B."/>
            <person name="Barry K.W."/>
            <person name="Haridas S."/>
            <person name="Chen C."/>
            <person name="Bauer D."/>
            <person name="Andreopoulos W."/>
            <person name="Pangilinan J."/>
            <person name="LaButti K."/>
            <person name="Riley R."/>
            <person name="Lipzen A."/>
            <person name="Clum A."/>
            <person name="Drula E."/>
            <person name="Henrissat B."/>
            <person name="Kohler A."/>
            <person name="Grigoriev I.V."/>
            <person name="Martin F.M."/>
            <person name="Hacquard S."/>
        </authorList>
    </citation>
    <scope>NUCLEOTIDE SEQUENCE [LARGE SCALE GENOMIC DNA]</scope>
    <source>
        <strain evidence="2 3">MPI-SDFR-AT-0080</strain>
    </source>
</reference>
<evidence type="ECO:0000313" key="2">
    <source>
        <dbReference type="EMBL" id="KAH7060790.1"/>
    </source>
</evidence>
<feature type="compositionally biased region" description="Polar residues" evidence="1">
    <location>
        <begin position="50"/>
        <end position="59"/>
    </location>
</feature>
<comment type="caution">
    <text evidence="2">The sequence shown here is derived from an EMBL/GenBank/DDBJ whole genome shotgun (WGS) entry which is preliminary data.</text>
</comment>
<accession>A0ABQ8GMA5</accession>
<feature type="compositionally biased region" description="Acidic residues" evidence="1">
    <location>
        <begin position="229"/>
        <end position="250"/>
    </location>
</feature>
<feature type="compositionally biased region" description="Pro residues" evidence="1">
    <location>
        <begin position="35"/>
        <end position="44"/>
    </location>
</feature>
<gene>
    <name evidence="2" type="ORF">B0J12DRAFT_696130</name>
</gene>
<sequence length="264" mass="27597">MATTYCCSGTRGDGDDIGSGAPLLPHEITANRPAPTQPPSPPQLKPLLGSINTATNLGTRTRRVPPLAQPHPPPAPSALEPFPPFDLSVGPSPPPTPPPIRAAAAPPPPHHNPAKPTNSQTPGTKPPSAAAQDKHTDADVPLHTRLHPADFLPLLIRCHTLLGLAARVPPAATAAAAAAAAAAARAQHLAEAKRILCALEHGGGAPAAGRQMIELSTGRLWGRLRELEEGAEEEEAREVGDDDDDDDDDDERRMEAVVVWLGRL</sequence>
<dbReference type="EMBL" id="JAGTJR010000005">
    <property type="protein sequence ID" value="KAH7060790.1"/>
    <property type="molecule type" value="Genomic_DNA"/>
</dbReference>
<protein>
    <submittedName>
        <fullName evidence="2">Uncharacterized protein</fullName>
    </submittedName>
</protein>
<organism evidence="2 3">
    <name type="scientific">Macrophomina phaseolina</name>
    <dbReference type="NCBI Taxonomy" id="35725"/>
    <lineage>
        <taxon>Eukaryota</taxon>
        <taxon>Fungi</taxon>
        <taxon>Dikarya</taxon>
        <taxon>Ascomycota</taxon>
        <taxon>Pezizomycotina</taxon>
        <taxon>Dothideomycetes</taxon>
        <taxon>Dothideomycetes incertae sedis</taxon>
        <taxon>Botryosphaeriales</taxon>
        <taxon>Botryosphaeriaceae</taxon>
        <taxon>Macrophomina</taxon>
    </lineage>
</organism>
<feature type="region of interest" description="Disordered" evidence="1">
    <location>
        <begin position="227"/>
        <end position="252"/>
    </location>
</feature>
<feature type="region of interest" description="Disordered" evidence="1">
    <location>
        <begin position="1"/>
        <end position="136"/>
    </location>
</feature>
<proteinExistence type="predicted"/>
<dbReference type="Proteomes" id="UP000774617">
    <property type="component" value="Unassembled WGS sequence"/>
</dbReference>
<evidence type="ECO:0000256" key="1">
    <source>
        <dbReference type="SAM" id="MobiDB-lite"/>
    </source>
</evidence>
<name>A0ABQ8GMA5_9PEZI</name>
<feature type="compositionally biased region" description="Pro residues" evidence="1">
    <location>
        <begin position="67"/>
        <end position="84"/>
    </location>
</feature>
<keyword evidence="3" id="KW-1185">Reference proteome</keyword>
<feature type="compositionally biased region" description="Pro residues" evidence="1">
    <location>
        <begin position="91"/>
        <end position="111"/>
    </location>
</feature>